<feature type="transmembrane region" description="Helical" evidence="6">
    <location>
        <begin position="12"/>
        <end position="31"/>
    </location>
</feature>
<dbReference type="Proteomes" id="UP000593562">
    <property type="component" value="Unassembled WGS sequence"/>
</dbReference>
<evidence type="ECO:0000256" key="5">
    <source>
        <dbReference type="ARBA" id="ARBA00023180"/>
    </source>
</evidence>
<keyword evidence="6" id="KW-0812">Transmembrane</keyword>
<dbReference type="AlphaFoldDB" id="A0A7J7CYU0"/>
<keyword evidence="6" id="KW-1133">Transmembrane helix</keyword>
<dbReference type="Pfam" id="PF02485">
    <property type="entry name" value="Branch"/>
    <property type="match status" value="1"/>
</dbReference>
<name>A0A7J7CYU0_TRIWF</name>
<keyword evidence="3 7" id="KW-0808">Transferase</keyword>
<dbReference type="InterPro" id="IPR044610">
    <property type="entry name" value="GLCAT14A/B/C"/>
</dbReference>
<dbReference type="InParanoid" id="A0A7J7CYU0"/>
<keyword evidence="5" id="KW-0325">Glycoprotein</keyword>
<comment type="caution">
    <text evidence="7">The sequence shown here is derived from an EMBL/GenBank/DDBJ whole genome shotgun (WGS) entry which is preliminary data.</text>
</comment>
<dbReference type="PANTHER" id="PTHR45719:SF11">
    <property type="entry name" value="OS01G0121800 PROTEIN"/>
    <property type="match status" value="1"/>
</dbReference>
<dbReference type="InterPro" id="IPR003406">
    <property type="entry name" value="Glyco_trans_14"/>
</dbReference>
<gene>
    <name evidence="7" type="ORF">HS088_TW12G00422</name>
</gene>
<keyword evidence="8" id="KW-1185">Reference proteome</keyword>
<evidence type="ECO:0000256" key="2">
    <source>
        <dbReference type="ARBA" id="ARBA00022676"/>
    </source>
</evidence>
<dbReference type="GO" id="GO:0016020">
    <property type="term" value="C:membrane"/>
    <property type="evidence" value="ECO:0007669"/>
    <property type="project" value="UniProtKB-SubCell"/>
</dbReference>
<comment type="subcellular location">
    <subcellularLocation>
        <location evidence="1">Membrane</location>
        <topology evidence="1">Single-pass type II membrane protein</topology>
    </subcellularLocation>
</comment>
<evidence type="ECO:0000313" key="8">
    <source>
        <dbReference type="Proteomes" id="UP000593562"/>
    </source>
</evidence>
<dbReference type="OrthoDB" id="2019572at2759"/>
<sequence length="427" mass="48260">MRISKASSQFQGNYHLWILAFAIILLLFGGFSRFSSQNVISGTIPNSESPKRVVPVKGNGYPPVLAYWICGTNGESKRMLRLLKAIYHPRNEYLLELDADASEQERAELLVSVQSENVFRSFGNVDVVGRSSGINKMGSSSLAAALHASALLLKISPHWDWFIILGTSDYPLITQDDLLHALTFLPRDLNFIDYNTDKTARNEENKINQIVIDPTLYLQKNSPLFYAVEKRPTPDAFSIFAGSPWVILTRDFVEYCVHGWDNLPRKLLMYFSNVEYPLESYFHTVLCNTIEYQNRTISNNLRYVIEDGTSSQVLDMSRYDEVVANGAAFARPVLQEANDDLLINQIDKNILNRAPNCVAPGLWCLDRGIINNVTEKLEEEDDDEELCAPRANNIDAVKPGHYGMKLRGYFSKLAAEGKLRSSRCHHP</sequence>
<evidence type="ECO:0000256" key="1">
    <source>
        <dbReference type="ARBA" id="ARBA00004606"/>
    </source>
</evidence>
<dbReference type="PANTHER" id="PTHR45719">
    <property type="entry name" value="GLYCOSYLTRANSFERASE"/>
    <property type="match status" value="1"/>
</dbReference>
<protein>
    <submittedName>
        <fullName evidence="7">Xylosyltransferase 1-like</fullName>
    </submittedName>
</protein>
<evidence type="ECO:0000256" key="6">
    <source>
        <dbReference type="SAM" id="Phobius"/>
    </source>
</evidence>
<keyword evidence="2" id="KW-0328">Glycosyltransferase</keyword>
<organism evidence="7 8">
    <name type="scientific">Tripterygium wilfordii</name>
    <name type="common">Thunder God vine</name>
    <dbReference type="NCBI Taxonomy" id="458696"/>
    <lineage>
        <taxon>Eukaryota</taxon>
        <taxon>Viridiplantae</taxon>
        <taxon>Streptophyta</taxon>
        <taxon>Embryophyta</taxon>
        <taxon>Tracheophyta</taxon>
        <taxon>Spermatophyta</taxon>
        <taxon>Magnoliopsida</taxon>
        <taxon>eudicotyledons</taxon>
        <taxon>Gunneridae</taxon>
        <taxon>Pentapetalae</taxon>
        <taxon>rosids</taxon>
        <taxon>fabids</taxon>
        <taxon>Celastrales</taxon>
        <taxon>Celastraceae</taxon>
        <taxon>Tripterygium</taxon>
    </lineage>
</organism>
<proteinExistence type="predicted"/>
<evidence type="ECO:0000256" key="4">
    <source>
        <dbReference type="ARBA" id="ARBA00023136"/>
    </source>
</evidence>
<evidence type="ECO:0000256" key="3">
    <source>
        <dbReference type="ARBA" id="ARBA00022679"/>
    </source>
</evidence>
<evidence type="ECO:0000313" key="7">
    <source>
        <dbReference type="EMBL" id="KAF5739220.1"/>
    </source>
</evidence>
<reference evidence="7 8" key="1">
    <citation type="journal article" date="2020" name="Nat. Commun.">
        <title>Genome of Tripterygium wilfordii and identification of cytochrome P450 involved in triptolide biosynthesis.</title>
        <authorList>
            <person name="Tu L."/>
            <person name="Su P."/>
            <person name="Zhang Z."/>
            <person name="Gao L."/>
            <person name="Wang J."/>
            <person name="Hu T."/>
            <person name="Zhou J."/>
            <person name="Zhang Y."/>
            <person name="Zhao Y."/>
            <person name="Liu Y."/>
            <person name="Song Y."/>
            <person name="Tong Y."/>
            <person name="Lu Y."/>
            <person name="Yang J."/>
            <person name="Xu C."/>
            <person name="Jia M."/>
            <person name="Peters R.J."/>
            <person name="Huang L."/>
            <person name="Gao W."/>
        </authorList>
    </citation>
    <scope>NUCLEOTIDE SEQUENCE [LARGE SCALE GENOMIC DNA]</scope>
    <source>
        <strain evidence="8">cv. XIE 37</strain>
        <tissue evidence="7">Leaf</tissue>
    </source>
</reference>
<dbReference type="GO" id="GO:0015020">
    <property type="term" value="F:glucuronosyltransferase activity"/>
    <property type="evidence" value="ECO:0007669"/>
    <property type="project" value="InterPro"/>
</dbReference>
<keyword evidence="4 6" id="KW-0472">Membrane</keyword>
<dbReference type="EMBL" id="JAAARO010000012">
    <property type="protein sequence ID" value="KAF5739220.1"/>
    <property type="molecule type" value="Genomic_DNA"/>
</dbReference>
<accession>A0A7J7CYU0</accession>